<organism evidence="7 8">
    <name type="scientific">Lodderomyces elongisporus (strain ATCC 11503 / CBS 2605 / JCM 1781 / NBRC 1676 / NRRL YB-4239)</name>
    <name type="common">Yeast</name>
    <name type="synonym">Saccharomyces elongisporus</name>
    <dbReference type="NCBI Taxonomy" id="379508"/>
    <lineage>
        <taxon>Eukaryota</taxon>
        <taxon>Fungi</taxon>
        <taxon>Dikarya</taxon>
        <taxon>Ascomycota</taxon>
        <taxon>Saccharomycotina</taxon>
        <taxon>Pichiomycetes</taxon>
        <taxon>Debaryomycetaceae</taxon>
        <taxon>Candida/Lodderomyces clade</taxon>
        <taxon>Lodderomyces</taxon>
    </lineage>
</organism>
<dbReference type="PANTHER" id="PTHR22731:SF3">
    <property type="entry name" value="RIBONUCLEASES P_MRP PROTEIN SUBUNIT POP1"/>
    <property type="match status" value="1"/>
</dbReference>
<dbReference type="FunCoup" id="A5DSA2">
    <property type="interactions" value="116"/>
</dbReference>
<dbReference type="HOGENOM" id="CLU_007205_0_1_1"/>
<feature type="domain" description="Pop1 N-terminal" evidence="5">
    <location>
        <begin position="55"/>
        <end position="315"/>
    </location>
</feature>
<evidence type="ECO:0000256" key="2">
    <source>
        <dbReference type="ARBA" id="ARBA00022694"/>
    </source>
</evidence>
<dbReference type="InParanoid" id="A5DSA2"/>
<feature type="region of interest" description="Disordered" evidence="4">
    <location>
        <begin position="1"/>
        <end position="24"/>
    </location>
</feature>
<reference evidence="7 8" key="1">
    <citation type="journal article" date="2009" name="Nature">
        <title>Evolution of pathogenicity and sexual reproduction in eight Candida genomes.</title>
        <authorList>
            <person name="Butler G."/>
            <person name="Rasmussen M.D."/>
            <person name="Lin M.F."/>
            <person name="Santos M.A."/>
            <person name="Sakthikumar S."/>
            <person name="Munro C.A."/>
            <person name="Rheinbay E."/>
            <person name="Grabherr M."/>
            <person name="Forche A."/>
            <person name="Reedy J.L."/>
            <person name="Agrafioti I."/>
            <person name="Arnaud M.B."/>
            <person name="Bates S."/>
            <person name="Brown A.J."/>
            <person name="Brunke S."/>
            <person name="Costanzo M.C."/>
            <person name="Fitzpatrick D.A."/>
            <person name="de Groot P.W."/>
            <person name="Harris D."/>
            <person name="Hoyer L.L."/>
            <person name="Hube B."/>
            <person name="Klis F.M."/>
            <person name="Kodira C."/>
            <person name="Lennard N."/>
            <person name="Logue M.E."/>
            <person name="Martin R."/>
            <person name="Neiman A.M."/>
            <person name="Nikolaou E."/>
            <person name="Quail M.A."/>
            <person name="Quinn J."/>
            <person name="Santos M.C."/>
            <person name="Schmitzberger F.F."/>
            <person name="Sherlock G."/>
            <person name="Shah P."/>
            <person name="Silverstein K.A."/>
            <person name="Skrzypek M.S."/>
            <person name="Soll D."/>
            <person name="Staggs R."/>
            <person name="Stansfield I."/>
            <person name="Stumpf M.P."/>
            <person name="Sudbery P.E."/>
            <person name="Srikantha T."/>
            <person name="Zeng Q."/>
            <person name="Berman J."/>
            <person name="Berriman M."/>
            <person name="Heitman J."/>
            <person name="Gow N.A."/>
            <person name="Lorenz M.C."/>
            <person name="Birren B.W."/>
            <person name="Kellis M."/>
            <person name="Cuomo C.A."/>
        </authorList>
    </citation>
    <scope>NUCLEOTIDE SEQUENCE [LARGE SCALE GENOMIC DNA]</scope>
    <source>
        <strain evidence="8">ATCC 11503 / BCRC 21390 / CBS 2605 / JCM 1781 / NBRC 1676 / NRRL YB-4239</strain>
    </source>
</reference>
<keyword evidence="8" id="KW-1185">Reference proteome</keyword>
<evidence type="ECO:0000313" key="7">
    <source>
        <dbReference type="EMBL" id="EDK42060.1"/>
    </source>
</evidence>
<dbReference type="GO" id="GO:0005655">
    <property type="term" value="C:nucleolar ribonuclease P complex"/>
    <property type="evidence" value="ECO:0007669"/>
    <property type="project" value="InterPro"/>
</dbReference>
<gene>
    <name evidence="7" type="ORF">LELG_00238</name>
</gene>
<dbReference type="Pfam" id="PF08170">
    <property type="entry name" value="POPLD"/>
    <property type="match status" value="1"/>
</dbReference>
<dbReference type="GO" id="GO:0001682">
    <property type="term" value="P:tRNA 5'-leader removal"/>
    <property type="evidence" value="ECO:0007669"/>
    <property type="project" value="InterPro"/>
</dbReference>
<dbReference type="InterPro" id="IPR009723">
    <property type="entry name" value="Pop1_N"/>
</dbReference>
<dbReference type="KEGG" id="lel:PVL30_000233"/>
<protein>
    <submittedName>
        <fullName evidence="7">Uncharacterized protein</fullName>
    </submittedName>
</protein>
<dbReference type="Proteomes" id="UP000001996">
    <property type="component" value="Unassembled WGS sequence"/>
</dbReference>
<feature type="domain" description="POPLD" evidence="6">
    <location>
        <begin position="574"/>
        <end position="670"/>
    </location>
</feature>
<proteinExistence type="predicted"/>
<dbReference type="VEuPathDB" id="FungiDB:LELG_00238"/>
<dbReference type="eggNOG" id="KOG3322">
    <property type="taxonomic scope" value="Eukaryota"/>
</dbReference>
<comment type="subcellular location">
    <subcellularLocation>
        <location evidence="1">Nucleus</location>
    </subcellularLocation>
</comment>
<dbReference type="AlphaFoldDB" id="A5DSA2"/>
<dbReference type="InterPro" id="IPR039182">
    <property type="entry name" value="Pop1"/>
</dbReference>
<dbReference type="OrthoDB" id="442863at2759"/>
<evidence type="ECO:0000259" key="6">
    <source>
        <dbReference type="Pfam" id="PF08170"/>
    </source>
</evidence>
<evidence type="ECO:0000256" key="1">
    <source>
        <dbReference type="ARBA" id="ARBA00004123"/>
    </source>
</evidence>
<evidence type="ECO:0000259" key="5">
    <source>
        <dbReference type="Pfam" id="PF06978"/>
    </source>
</evidence>
<dbReference type="GeneID" id="5235330"/>
<dbReference type="InterPro" id="IPR012590">
    <property type="entry name" value="POPLD_dom"/>
</dbReference>
<evidence type="ECO:0000256" key="3">
    <source>
        <dbReference type="ARBA" id="ARBA00023242"/>
    </source>
</evidence>
<dbReference type="STRING" id="379508.A5DSA2"/>
<dbReference type="Pfam" id="PF06978">
    <property type="entry name" value="POP1_N"/>
    <property type="match status" value="1"/>
</dbReference>
<dbReference type="EMBL" id="CH981524">
    <property type="protein sequence ID" value="EDK42060.1"/>
    <property type="molecule type" value="Genomic_DNA"/>
</dbReference>
<keyword evidence="2" id="KW-0819">tRNA processing</keyword>
<evidence type="ECO:0000313" key="8">
    <source>
        <dbReference type="Proteomes" id="UP000001996"/>
    </source>
</evidence>
<dbReference type="GO" id="GO:0000172">
    <property type="term" value="C:ribonuclease MRP complex"/>
    <property type="evidence" value="ECO:0007669"/>
    <property type="project" value="InterPro"/>
</dbReference>
<evidence type="ECO:0000256" key="4">
    <source>
        <dbReference type="SAM" id="MobiDB-lite"/>
    </source>
</evidence>
<accession>A5DSA2</accession>
<keyword evidence="3" id="KW-0539">Nucleus</keyword>
<sequence>MNQSGKALFNGKGSNNGRTPLNDRKTRLYNSRAIKAQTTESAYDKQESILNVPQFLDARKFEINAFEESQLKSKNAMATRCFQALPRAMRRRAASHHVSRIPKRLRRKAIREMNGANGPPQKRLPRGRQFFKLMQKYRVLKAASKLRQDRQEFNPTLKHGNVRKYIRSITRELYTLRKNDHQKRFLLNNSAGAVDRAFALGTALGGGSDGGSDGVGFGFGGSGEKGGFTGVDPAMAAAGKLATPSLGGLKYRSRQKEFVWVPTHVWHAKRFKMCKQNGFQIPFTPTQKCFKMMNRQNRYKTVCFDTSYYATMVVSTTVAATSTTTTAASPLTAQGLGSKLDDVTFSKILQSLLNRNGPIPKSIIQGKKSYVGWIYWNGKRIAPGLVFVNRMCGQLLIRIPNETYTFFFEQFNKAIANDEIKARTVDCRYSIGGIDLSGPSGLRSLSKVFHMKNTSQEMSNIWSSLSSLSDNSLIPVGTTLSFSIYDPRLWKRPTKLPIRNSVESIYNVLMNLNAGLTIDHTTANSLMTSQGRQDSYKDQLTIKELGKIFRYNTDFSKVLHSTIPVILIKTEPQRWTVLCPWYWVLPIWLQLVKVLDVKPGGLKQMQQFSFERKQPVFPRDYLWLPEGWKYNNIAGDLANASDSRKPKNVVKLQDSENQFSQVFNAYKADWFTLRNLLFLLKYRKQIMSPDGLIDNPLDDPERKLETIDDVIAMTKFLKKEQELCPESIPINIYGGKKKKDENGHEKLLFDGMDHVESIPKIILTSLPVVQVCVQVTRDGVIEDNARLYAVPNSSDVNAIGFVTTGGMNLNVGKCTGNGCIIAIEKYMNKSVKTIYVRNPGKSSIYACTYELVDV</sequence>
<dbReference type="PANTHER" id="PTHR22731">
    <property type="entry name" value="RIBONUCLEASES P/MRP PROTEIN SUBUNIT POP1"/>
    <property type="match status" value="1"/>
</dbReference>
<name>A5DSA2_LODEL</name>